<dbReference type="PANTHER" id="PTHR17985">
    <property type="entry name" value="SER/THR-RICH PROTEIN T10 IN DGCR REGION"/>
    <property type="match status" value="1"/>
</dbReference>
<dbReference type="RefSeq" id="WP_085681564.1">
    <property type="nucleotide sequence ID" value="NZ_CP020931.1"/>
</dbReference>
<name>A0A1W6KD70_9GAMM</name>
<gene>
    <name evidence="1" type="ORF">MARSALSMR5_03313</name>
</gene>
<dbReference type="GeneID" id="77257239"/>
<dbReference type="PANTHER" id="PTHR17985:SF8">
    <property type="entry name" value="TRANSPORT AND GOLGI ORGANIZATION PROTEIN 2 HOMOLOG"/>
    <property type="match status" value="1"/>
</dbReference>
<dbReference type="EMBL" id="CP020931">
    <property type="protein sequence ID" value="ARM85353.1"/>
    <property type="molecule type" value="Genomic_DNA"/>
</dbReference>
<organism evidence="1 2">
    <name type="scientific">Marinobacter salarius</name>
    <dbReference type="NCBI Taxonomy" id="1420917"/>
    <lineage>
        <taxon>Bacteria</taxon>
        <taxon>Pseudomonadati</taxon>
        <taxon>Pseudomonadota</taxon>
        <taxon>Gammaproteobacteria</taxon>
        <taxon>Pseudomonadales</taxon>
        <taxon>Marinobacteraceae</taxon>
        <taxon>Marinobacter</taxon>
    </lineage>
</organism>
<dbReference type="InterPro" id="IPR008551">
    <property type="entry name" value="TANGO2"/>
</dbReference>
<sequence length="261" mass="28827">MCLIVFSVKQHPAFPLVVAANRDEFFRRPTAAMDWWHSDTAGRDVLAGRDLQSGGTWLAVDEDGAVAAVTNVREGSQVTGAHSRGELPLMALADNSDTLAARLQTRKSDYSGFNLVRLSGHSGWYYSNRDAHPGRHVHRGTYGLSNHLLQTPWPKLLRLRNSVTDLLEGASADRTDDLHHDLIERLQDTTPAPDHELPDTGIGKDTERFLSSPFIIGSDYGTRATTVVTVSAVGEVRVTEQCWGPEGKKEGTRHFCWQRSA</sequence>
<proteinExistence type="predicted"/>
<accession>A0A1W6KD70</accession>
<dbReference type="AlphaFoldDB" id="A0A1W6KD70"/>
<dbReference type="Proteomes" id="UP000193100">
    <property type="component" value="Chromosome"/>
</dbReference>
<evidence type="ECO:0000313" key="2">
    <source>
        <dbReference type="Proteomes" id="UP000193100"/>
    </source>
</evidence>
<dbReference type="STRING" id="1420917.AU15_08385"/>
<evidence type="ECO:0000313" key="1">
    <source>
        <dbReference type="EMBL" id="ARM85353.1"/>
    </source>
</evidence>
<reference evidence="1 2" key="1">
    <citation type="submission" date="2017-04" db="EMBL/GenBank/DDBJ databases">
        <title>Genome Sequence of Marinobacter salarius strain SMR5 Isolated from a culture of the Diatom Skeletonema marinoi.</title>
        <authorList>
            <person name="Topel M."/>
            <person name="Pinder M.I.M."/>
            <person name="Johansson O.N."/>
            <person name="Kourtchenko O."/>
            <person name="Godhe A."/>
            <person name="Clarke A.K."/>
        </authorList>
    </citation>
    <scope>NUCLEOTIDE SEQUENCE [LARGE SCALE GENOMIC DNA]</scope>
    <source>
        <strain evidence="1 2">SMR5</strain>
    </source>
</reference>
<protein>
    <submittedName>
        <fullName evidence="1">Transport and Golgi organization 2</fullName>
    </submittedName>
</protein>
<dbReference type="Pfam" id="PF05742">
    <property type="entry name" value="TANGO2"/>
    <property type="match status" value="1"/>
</dbReference>